<dbReference type="Pfam" id="PF23923">
    <property type="entry name" value="DUF7262"/>
    <property type="match status" value="1"/>
</dbReference>
<evidence type="ECO:0008006" key="3">
    <source>
        <dbReference type="Google" id="ProtNLM"/>
    </source>
</evidence>
<evidence type="ECO:0000313" key="2">
    <source>
        <dbReference type="Proteomes" id="UP000000663"/>
    </source>
</evidence>
<evidence type="ECO:0000313" key="1">
    <source>
        <dbReference type="EMBL" id="CAJ36046.1"/>
    </source>
</evidence>
<name>Q0W6E7_METAR</name>
<dbReference type="AlphaFoldDB" id="Q0W6E7"/>
<dbReference type="eggNOG" id="arCOG04680">
    <property type="taxonomic scope" value="Archaea"/>
</dbReference>
<organism evidence="1 2">
    <name type="scientific">Methanocella arvoryzae (strain DSM 22066 / NBRC 105507 / MRE50)</name>
    <dbReference type="NCBI Taxonomy" id="351160"/>
    <lineage>
        <taxon>Archaea</taxon>
        <taxon>Methanobacteriati</taxon>
        <taxon>Methanobacteriota</taxon>
        <taxon>Stenosarchaea group</taxon>
        <taxon>Methanomicrobia</taxon>
        <taxon>Methanocellales</taxon>
        <taxon>Methanocellaceae</taxon>
        <taxon>Methanocella</taxon>
    </lineage>
</organism>
<gene>
    <name evidence="1" type="ORF">RCIX645</name>
</gene>
<accession>Q0W6E7</accession>
<protein>
    <recommendedName>
        <fullName evidence="3">Methyltransferase</fullName>
    </recommendedName>
</protein>
<dbReference type="STRING" id="351160.RCIX645"/>
<dbReference type="Proteomes" id="UP000000663">
    <property type="component" value="Chromosome"/>
</dbReference>
<dbReference type="InterPro" id="IPR055686">
    <property type="entry name" value="DUF7262"/>
</dbReference>
<dbReference type="KEGG" id="rci:RCIX645"/>
<proteinExistence type="predicted"/>
<dbReference type="EMBL" id="AM114193">
    <property type="protein sequence ID" value="CAJ36046.1"/>
    <property type="molecule type" value="Genomic_DNA"/>
</dbReference>
<keyword evidence="2" id="KW-1185">Reference proteome</keyword>
<sequence length="113" mass="12724">MHMQPAEPPADTDDLRIMSSDLLNIMEHRGNLPGHPDFAHVITSRDDWEARAPELEADIRTMLPPGSRFFLTTPFGDAGDVPPDCAPKFVRPFQAFVPETNTIVECRLIVWRA</sequence>
<reference evidence="1 2" key="1">
    <citation type="journal article" date="2006" name="Science">
        <title>Genome of rice cluster I archaea -- the key methane producers in the rice rhizosphere.</title>
        <authorList>
            <person name="Erkel C."/>
            <person name="Kube M."/>
            <person name="Reinhardt R."/>
            <person name="Liesack W."/>
        </authorList>
    </citation>
    <scope>NUCLEOTIDE SEQUENCE [LARGE SCALE GENOMIC DNA]</scope>
    <source>
        <strain evidence="2">DSM 22066 / NBRC 105507 / MRE50</strain>
    </source>
</reference>